<evidence type="ECO:0000313" key="13">
    <source>
        <dbReference type="EMBL" id="GFN78549.1"/>
    </source>
</evidence>
<dbReference type="EMBL" id="BLXT01000588">
    <property type="protein sequence ID" value="GFN78549.1"/>
    <property type="molecule type" value="Genomic_DNA"/>
</dbReference>
<dbReference type="InterPro" id="IPR041742">
    <property type="entry name" value="Sec24-like_trunk_dom"/>
</dbReference>
<dbReference type="InterPro" id="IPR007123">
    <property type="entry name" value="Gelsolin-like_dom"/>
</dbReference>
<keyword evidence="4" id="KW-0813">Transport</keyword>
<protein>
    <submittedName>
        <fullName evidence="13">Transport protein sec24c</fullName>
    </submittedName>
</protein>
<feature type="region of interest" description="Disordered" evidence="7">
    <location>
        <begin position="471"/>
        <end position="490"/>
    </location>
</feature>
<keyword evidence="14" id="KW-1185">Reference proteome</keyword>
<evidence type="ECO:0000259" key="11">
    <source>
        <dbReference type="Pfam" id="PF04815"/>
    </source>
</evidence>
<keyword evidence="6" id="KW-0968">Cytoplasmic vesicle</keyword>
<dbReference type="SUPFAM" id="SSF81995">
    <property type="entry name" value="beta-sandwich domain of Sec23/24"/>
    <property type="match status" value="1"/>
</dbReference>
<evidence type="ECO:0000256" key="4">
    <source>
        <dbReference type="ARBA" id="ARBA00022448"/>
    </source>
</evidence>
<dbReference type="InterPro" id="IPR036180">
    <property type="entry name" value="Gelsolin-like_dom_sf"/>
</dbReference>
<sequence>MSSQFPYQGGHGGALPPNPNGGQFQPNSYNGTAPPLGSNHSAQPPLKGNPQMTQNGPPLGAPMGQFPPQGGQTSRPGFPPGFPPQIGNPRSFPPAQMPGGSANFQGAPPTSQFSNMSMNDHSRQMASSDIRQGMTAPLPSHTQQNINGFQPRHSGPPLTSNVPSGFPPTIGGGTPASVGPGMPPTSMRPGMPPSSVGAGMAPSTMNAGMPPSSMNAGMPPSSMNPGMPPSSMGAGMPPSSINAGMPPSSMGAGMPPPIGAGMPPSSVTSGMHPTSMGAGMPPSSLAGGMPPQLLKGGGSGPSNSMGNTRFPPSTVSGHIPPGPNAGAALLGQGMNQPLYPQPTGPIGQVPPVSQNQHFPGSAQGNQFGASPSMTPPQTQSMHPPPFSSIPARPGFPPMQSSGQMPPQPNQFQGSLPFNQQQPPPMGYGAPPGPQAPPAPMQPPQQKRLDPDQMPSPIQVIEDDKRTRSGVFQTNTRGNVPPLVTTNFTTQDQGNANPRFIRSTMYNVPCTADMLKSSHIPFALALSPFAELGPQEQPPPIVDLGELGPVRCKRCKAYMNPFMQFIDGGRRFQCVFCGAATDVPNEYFAHLDHTGRRVDSFNRAELCLGSYEFVATKDYCKNGVPPKEPAFIFMIDVSYNSVKSGLVNLICDKLKSEILINLPKETGATESEIRVGFVTYHKELHFYNVKGSLAQPQMMVVSDLEDMFVPLVDGFLVKLSESEAVIDSLLSQIPQMFAESKETELVLGPVIQAGLDALQSAERAGRLYIFHTGLPTAEAPGKMKNRDDRKLLGTEKEKTILSPQTSFYNKLGTECVSAGCSVELFLFPNQYIDVATMSDICRVTAGNIFKYSYFQADIDGERFIEDLKMTVLRSQAFDAILRVRTSTGIRPVDFYGNFYMANTTDVEMASVDSDSSVSLEIKHDDRLSESEGAYIQVAVLYTSVSGQRRLRCHNLSLNCCAQMADLFRSCELDVLINFFAKQAIRTCLNANPKQVREHIMNETAQILACYRKNCANPSSPGQLVLPECMKLLPLYANCVIKNDSISGGSEISTDDRSYLMHMVNSMDPQMSNVFFYPTLLPFHNLDMESNEIPTAIRCSVERLEDNGIYLLENGLSMFLWIGHNVKPEMIQSIFAVQSAAQVDIDKVQVLQLDNPVSRRLCDLISKLRERRSRYLKLTIVRQRDKLEPWFNHFLVEDKGMGSGSSYVDFLCHIHKEIRNILN</sequence>
<feature type="compositionally biased region" description="Pro residues" evidence="7">
    <location>
        <begin position="421"/>
        <end position="442"/>
    </location>
</feature>
<dbReference type="Gene3D" id="3.40.50.410">
    <property type="entry name" value="von Willebrand factor, type A domain"/>
    <property type="match status" value="1"/>
</dbReference>
<comment type="caution">
    <text evidence="13">The sequence shown here is derived from an EMBL/GenBank/DDBJ whole genome shotgun (WGS) entry which is preliminary data.</text>
</comment>
<dbReference type="SUPFAM" id="SSF82754">
    <property type="entry name" value="C-terminal, gelsolin-like domain of Sec23/24"/>
    <property type="match status" value="1"/>
</dbReference>
<dbReference type="GO" id="GO:0006886">
    <property type="term" value="P:intracellular protein transport"/>
    <property type="evidence" value="ECO:0007669"/>
    <property type="project" value="InterPro"/>
</dbReference>
<dbReference type="InterPro" id="IPR029006">
    <property type="entry name" value="ADF-H/Gelsolin-like_dom_sf"/>
</dbReference>
<dbReference type="InterPro" id="IPR036465">
    <property type="entry name" value="vWFA_dom_sf"/>
</dbReference>
<proteinExistence type="inferred from homology"/>
<feature type="domain" description="Sec23/Sec24 trunk" evidence="10">
    <location>
        <begin position="625"/>
        <end position="868"/>
    </location>
</feature>
<dbReference type="GO" id="GO:0030127">
    <property type="term" value="C:COPII vesicle coat"/>
    <property type="evidence" value="ECO:0007669"/>
    <property type="project" value="InterPro"/>
</dbReference>
<dbReference type="Pfam" id="PF04811">
    <property type="entry name" value="Sec23_trunk"/>
    <property type="match status" value="1"/>
</dbReference>
<dbReference type="Pfam" id="PF00626">
    <property type="entry name" value="Gelsolin"/>
    <property type="match status" value="1"/>
</dbReference>
<evidence type="ECO:0000259" key="8">
    <source>
        <dbReference type="Pfam" id="PF00626"/>
    </source>
</evidence>
<feature type="domain" description="Zinc finger Sec23/Sec24-type" evidence="9">
    <location>
        <begin position="548"/>
        <end position="586"/>
    </location>
</feature>
<evidence type="ECO:0000259" key="10">
    <source>
        <dbReference type="Pfam" id="PF04811"/>
    </source>
</evidence>
<feature type="compositionally biased region" description="Low complexity" evidence="7">
    <location>
        <begin position="217"/>
        <end position="266"/>
    </location>
</feature>
<feature type="domain" description="Sec23/Sec24 beta-sandwich" evidence="12">
    <location>
        <begin position="875"/>
        <end position="958"/>
    </location>
</feature>
<accession>A0AAV3Y7T5</accession>
<dbReference type="InterPro" id="IPR006895">
    <property type="entry name" value="Znf_Sec23_Sec24"/>
</dbReference>
<evidence type="ECO:0000256" key="1">
    <source>
        <dbReference type="ARBA" id="ARBA00004299"/>
    </source>
</evidence>
<dbReference type="GO" id="GO:0070971">
    <property type="term" value="C:endoplasmic reticulum exit site"/>
    <property type="evidence" value="ECO:0007669"/>
    <property type="project" value="TreeGrafter"/>
</dbReference>
<evidence type="ECO:0000256" key="3">
    <source>
        <dbReference type="ARBA" id="ARBA00008334"/>
    </source>
</evidence>
<dbReference type="GO" id="GO:0090110">
    <property type="term" value="P:COPII-coated vesicle cargo loading"/>
    <property type="evidence" value="ECO:0007669"/>
    <property type="project" value="TreeGrafter"/>
</dbReference>
<dbReference type="Gene3D" id="3.40.20.10">
    <property type="entry name" value="Severin"/>
    <property type="match status" value="1"/>
</dbReference>
<dbReference type="GO" id="GO:0008270">
    <property type="term" value="F:zinc ion binding"/>
    <property type="evidence" value="ECO:0007669"/>
    <property type="project" value="InterPro"/>
</dbReference>
<dbReference type="Gene3D" id="2.60.40.1670">
    <property type="entry name" value="beta-sandwich domain of Sec23/24"/>
    <property type="match status" value="1"/>
</dbReference>
<dbReference type="FunFam" id="3.40.50.410:FF:000020">
    <property type="entry name" value="protein transport protein Sec24D isoform X1"/>
    <property type="match status" value="1"/>
</dbReference>
<dbReference type="CDD" id="cd01479">
    <property type="entry name" value="Sec24-like"/>
    <property type="match status" value="1"/>
</dbReference>
<dbReference type="Pfam" id="PF04815">
    <property type="entry name" value="Sec23_helical"/>
    <property type="match status" value="1"/>
</dbReference>
<dbReference type="GO" id="GO:0005789">
    <property type="term" value="C:endoplasmic reticulum membrane"/>
    <property type="evidence" value="ECO:0007669"/>
    <property type="project" value="UniProtKB-SubCell"/>
</dbReference>
<keyword evidence="5" id="KW-0653">Protein transport</keyword>
<evidence type="ECO:0000259" key="9">
    <source>
        <dbReference type="Pfam" id="PF04810"/>
    </source>
</evidence>
<reference evidence="13 14" key="1">
    <citation type="journal article" date="2021" name="Elife">
        <title>Chloroplast acquisition without the gene transfer in kleptoplastic sea slugs, Plakobranchus ocellatus.</title>
        <authorList>
            <person name="Maeda T."/>
            <person name="Takahashi S."/>
            <person name="Yoshida T."/>
            <person name="Shimamura S."/>
            <person name="Takaki Y."/>
            <person name="Nagai Y."/>
            <person name="Toyoda A."/>
            <person name="Suzuki Y."/>
            <person name="Arimoto A."/>
            <person name="Ishii H."/>
            <person name="Satoh N."/>
            <person name="Nishiyama T."/>
            <person name="Hasebe M."/>
            <person name="Maruyama T."/>
            <person name="Minagawa J."/>
            <person name="Obokata J."/>
            <person name="Shigenobu S."/>
        </authorList>
    </citation>
    <scope>NUCLEOTIDE SEQUENCE [LARGE SCALE GENOMIC DNA]</scope>
</reference>
<dbReference type="InterPro" id="IPR036175">
    <property type="entry name" value="Sec23/24_helical_dom_sf"/>
</dbReference>
<evidence type="ECO:0000256" key="6">
    <source>
        <dbReference type="ARBA" id="ARBA00023329"/>
    </source>
</evidence>
<comment type="similarity">
    <text evidence="3">Belongs to the SEC23/SEC24 family. SEC24 subfamily.</text>
</comment>
<feature type="domain" description="Gelsolin-like" evidence="8">
    <location>
        <begin position="1091"/>
        <end position="1145"/>
    </location>
</feature>
<evidence type="ECO:0000259" key="12">
    <source>
        <dbReference type="Pfam" id="PF08033"/>
    </source>
</evidence>
<dbReference type="InterPro" id="IPR006896">
    <property type="entry name" value="Sec23/24_trunk_dom"/>
</dbReference>
<dbReference type="InterPro" id="IPR006900">
    <property type="entry name" value="Sec23/24_helical_dom"/>
</dbReference>
<dbReference type="InterPro" id="IPR036174">
    <property type="entry name" value="Znf_Sec23_Sec24_sf"/>
</dbReference>
<dbReference type="Gene3D" id="2.30.30.380">
    <property type="entry name" value="Zn-finger domain of Sec23/24"/>
    <property type="match status" value="1"/>
</dbReference>
<dbReference type="InterPro" id="IPR050550">
    <property type="entry name" value="SEC23_SEC24_subfamily"/>
</dbReference>
<name>A0AAV3Y7T5_9GAST</name>
<evidence type="ECO:0000256" key="5">
    <source>
        <dbReference type="ARBA" id="ARBA00022927"/>
    </source>
</evidence>
<dbReference type="InterPro" id="IPR012990">
    <property type="entry name" value="Beta-sandwich_Sec23_24"/>
</dbReference>
<evidence type="ECO:0000256" key="2">
    <source>
        <dbReference type="ARBA" id="ARBA00004397"/>
    </source>
</evidence>
<dbReference type="Pfam" id="PF04810">
    <property type="entry name" value="zf-Sec23_Sec24"/>
    <property type="match status" value="1"/>
</dbReference>
<feature type="compositionally biased region" description="Polar residues" evidence="7">
    <location>
        <begin position="102"/>
        <end position="130"/>
    </location>
</feature>
<dbReference type="SUPFAM" id="SSF82919">
    <property type="entry name" value="Zn-finger domain of Sec23/24"/>
    <property type="match status" value="1"/>
</dbReference>
<dbReference type="AlphaFoldDB" id="A0AAV3Y7T5"/>
<gene>
    <name evidence="13" type="ORF">PoB_000505500</name>
</gene>
<dbReference type="SUPFAM" id="SSF53300">
    <property type="entry name" value="vWA-like"/>
    <property type="match status" value="1"/>
</dbReference>
<dbReference type="PANTHER" id="PTHR13803:SF4">
    <property type="entry name" value="SECRETORY 24CD, ISOFORM C"/>
    <property type="match status" value="1"/>
</dbReference>
<dbReference type="SUPFAM" id="SSF81811">
    <property type="entry name" value="Helical domain of Sec23/24"/>
    <property type="match status" value="1"/>
</dbReference>
<dbReference type="Pfam" id="PF08033">
    <property type="entry name" value="Sec23_BS"/>
    <property type="match status" value="1"/>
</dbReference>
<organism evidence="13 14">
    <name type="scientific">Plakobranchus ocellatus</name>
    <dbReference type="NCBI Taxonomy" id="259542"/>
    <lineage>
        <taxon>Eukaryota</taxon>
        <taxon>Metazoa</taxon>
        <taxon>Spiralia</taxon>
        <taxon>Lophotrochozoa</taxon>
        <taxon>Mollusca</taxon>
        <taxon>Gastropoda</taxon>
        <taxon>Heterobranchia</taxon>
        <taxon>Euthyneura</taxon>
        <taxon>Panpulmonata</taxon>
        <taxon>Sacoglossa</taxon>
        <taxon>Placobranchoidea</taxon>
        <taxon>Plakobranchidae</taxon>
        <taxon>Plakobranchus</taxon>
    </lineage>
</organism>
<feature type="compositionally biased region" description="Polar residues" evidence="7">
    <location>
        <begin position="351"/>
        <end position="381"/>
    </location>
</feature>
<feature type="region of interest" description="Disordered" evidence="7">
    <location>
        <begin position="1"/>
        <end position="456"/>
    </location>
</feature>
<dbReference type="Gene3D" id="1.20.120.730">
    <property type="entry name" value="Sec23/Sec24 helical domain"/>
    <property type="match status" value="1"/>
</dbReference>
<feature type="domain" description="Sec23/Sec24 helical" evidence="11">
    <location>
        <begin position="971"/>
        <end position="1070"/>
    </location>
</feature>
<evidence type="ECO:0000256" key="7">
    <source>
        <dbReference type="SAM" id="MobiDB-lite"/>
    </source>
</evidence>
<dbReference type="Proteomes" id="UP000735302">
    <property type="component" value="Unassembled WGS sequence"/>
</dbReference>
<evidence type="ECO:0000313" key="14">
    <source>
        <dbReference type="Proteomes" id="UP000735302"/>
    </source>
</evidence>
<comment type="subcellular location">
    <subcellularLocation>
        <location evidence="1">Cytoplasmic vesicle</location>
        <location evidence="1">COPII-coated vesicle membrane</location>
        <topology evidence="1">Peripheral membrane protein</topology>
        <orientation evidence="1">Cytoplasmic side</orientation>
    </subcellularLocation>
    <subcellularLocation>
        <location evidence="2">Endoplasmic reticulum membrane</location>
        <topology evidence="2">Peripheral membrane protein</topology>
        <orientation evidence="2">Cytoplasmic side</orientation>
    </subcellularLocation>
</comment>
<dbReference type="GO" id="GO:0000149">
    <property type="term" value="F:SNARE binding"/>
    <property type="evidence" value="ECO:0007669"/>
    <property type="project" value="TreeGrafter"/>
</dbReference>
<dbReference type="PANTHER" id="PTHR13803">
    <property type="entry name" value="SEC24-RELATED PROTEIN"/>
    <property type="match status" value="1"/>
</dbReference>